<accession>A0A2T5VGY3</accession>
<dbReference type="SMART" id="SM01204">
    <property type="entry name" value="FIST_C"/>
    <property type="match status" value="1"/>
</dbReference>
<dbReference type="SMART" id="SM00897">
    <property type="entry name" value="FIST"/>
    <property type="match status" value="1"/>
</dbReference>
<dbReference type="RefSeq" id="WP_107988502.1">
    <property type="nucleotide sequence ID" value="NZ_QAYG01000001.1"/>
</dbReference>
<evidence type="ECO:0000313" key="4">
    <source>
        <dbReference type="Proteomes" id="UP000244081"/>
    </source>
</evidence>
<evidence type="ECO:0000259" key="2">
    <source>
        <dbReference type="SMART" id="SM01204"/>
    </source>
</evidence>
<dbReference type="PANTHER" id="PTHR40252:SF2">
    <property type="entry name" value="BLR0328 PROTEIN"/>
    <property type="match status" value="1"/>
</dbReference>
<evidence type="ECO:0000313" key="3">
    <source>
        <dbReference type="EMBL" id="PTW63013.1"/>
    </source>
</evidence>
<dbReference type="OrthoDB" id="179842at2"/>
<evidence type="ECO:0008006" key="5">
    <source>
        <dbReference type="Google" id="ProtNLM"/>
    </source>
</evidence>
<reference evidence="3 4" key="1">
    <citation type="submission" date="2018-04" db="EMBL/GenBank/DDBJ databases">
        <title>Genomic Encyclopedia of Archaeal and Bacterial Type Strains, Phase II (KMG-II): from individual species to whole genera.</title>
        <authorList>
            <person name="Goeker M."/>
        </authorList>
    </citation>
    <scope>NUCLEOTIDE SEQUENCE [LARGE SCALE GENOMIC DNA]</scope>
    <source>
        <strain evidence="3 4">DSM 23382</strain>
    </source>
</reference>
<dbReference type="Pfam" id="PF08495">
    <property type="entry name" value="FIST"/>
    <property type="match status" value="1"/>
</dbReference>
<dbReference type="InterPro" id="IPR019494">
    <property type="entry name" value="FIST_C"/>
</dbReference>
<sequence>MRAASIIVDATSQHDLSGKLEAALRTTDISADVVFAFYGQNQDGDRISLLVTDRFPDATLIGGSSSHGVMDQYGLHQPDSIGLLMIEDPDGDYGSASRPLGDDPAGAAEEALRAALEDADCAGELPDLVWTYQAPGHEEQVMAGLKHLVGDRCPVIGGSSADDDATGVWTQISRQGATRDAVVVCVLFPSRPLGHGFQGGYEPNGHTGKITRIDGGRVTKVEGPRHSRIILEIDGRPAAAVYNGWIGGELDGKLATGGTILAETTLAPLSVFAGVEDGIDQFLLVHPEAVRSDGALTTFADVEEGSEIYCMRGDADHLIRRAGRVSRHAIKQIEDAEPAAALIIFCGGCRMAVRDQIGELCGTLKAELGDTPTIVCFTFGEQGPVLGVNKHGNLMISAVVFGS</sequence>
<comment type="caution">
    <text evidence="3">The sequence shown here is derived from an EMBL/GenBank/DDBJ whole genome shotgun (WGS) entry which is preliminary data.</text>
</comment>
<feature type="domain" description="FIST C-domain" evidence="2">
    <location>
        <begin position="238"/>
        <end position="385"/>
    </location>
</feature>
<gene>
    <name evidence="3" type="ORF">C8N35_1011062</name>
</gene>
<dbReference type="Proteomes" id="UP000244081">
    <property type="component" value="Unassembled WGS sequence"/>
</dbReference>
<dbReference type="EMBL" id="QAYG01000001">
    <property type="protein sequence ID" value="PTW63013.1"/>
    <property type="molecule type" value="Genomic_DNA"/>
</dbReference>
<name>A0A2T5VGY3_9HYPH</name>
<evidence type="ECO:0000259" key="1">
    <source>
        <dbReference type="SMART" id="SM00897"/>
    </source>
</evidence>
<feature type="domain" description="FIST" evidence="1">
    <location>
        <begin position="30"/>
        <end position="237"/>
    </location>
</feature>
<proteinExistence type="predicted"/>
<protein>
    <recommendedName>
        <fullName evidence="5">Small ligand-binding sensory domain FIST</fullName>
    </recommendedName>
</protein>
<dbReference type="InterPro" id="IPR013702">
    <property type="entry name" value="FIST_domain_N"/>
</dbReference>
<organism evidence="3 4">
    <name type="scientific">Breoghania corrubedonensis</name>
    <dbReference type="NCBI Taxonomy" id="665038"/>
    <lineage>
        <taxon>Bacteria</taxon>
        <taxon>Pseudomonadati</taxon>
        <taxon>Pseudomonadota</taxon>
        <taxon>Alphaproteobacteria</taxon>
        <taxon>Hyphomicrobiales</taxon>
        <taxon>Stappiaceae</taxon>
        <taxon>Breoghania</taxon>
    </lineage>
</organism>
<dbReference type="PANTHER" id="PTHR40252">
    <property type="entry name" value="BLR0328 PROTEIN"/>
    <property type="match status" value="1"/>
</dbReference>
<dbReference type="AlphaFoldDB" id="A0A2T5VGY3"/>
<dbReference type="Pfam" id="PF10442">
    <property type="entry name" value="FIST_C"/>
    <property type="match status" value="1"/>
</dbReference>
<keyword evidence="4" id="KW-1185">Reference proteome</keyword>